<sequence>MKKIKHHRALQTMLDNDAKAVLLYFYTPLCGTCDLAAEFLAVIEKMEHLPAVVGLDVNYFKQEAAAWKIESVPCLAYYADGNVIDKLYAFESVTNVYAFILKARF</sequence>
<evidence type="ECO:0000313" key="2">
    <source>
        <dbReference type="EMBL" id="SDY88972.1"/>
    </source>
</evidence>
<feature type="domain" description="Thioredoxin" evidence="1">
    <location>
        <begin position="9"/>
        <end position="96"/>
    </location>
</feature>
<organism evidence="2 3">
    <name type="scientific">Evansella caseinilytica</name>
    <dbReference type="NCBI Taxonomy" id="1503961"/>
    <lineage>
        <taxon>Bacteria</taxon>
        <taxon>Bacillati</taxon>
        <taxon>Bacillota</taxon>
        <taxon>Bacilli</taxon>
        <taxon>Bacillales</taxon>
        <taxon>Bacillaceae</taxon>
        <taxon>Evansella</taxon>
    </lineage>
</organism>
<gene>
    <name evidence="2" type="ORF">SAMN05421736_10498</name>
</gene>
<dbReference type="AlphaFoldDB" id="A0A1H3NJB5"/>
<proteinExistence type="predicted"/>
<name>A0A1H3NJB5_9BACI</name>
<dbReference type="InterPro" id="IPR036249">
    <property type="entry name" value="Thioredoxin-like_sf"/>
</dbReference>
<evidence type="ECO:0000259" key="1">
    <source>
        <dbReference type="Pfam" id="PF00085"/>
    </source>
</evidence>
<accession>A0A1H3NJB5</accession>
<dbReference type="Pfam" id="PF00085">
    <property type="entry name" value="Thioredoxin"/>
    <property type="match status" value="1"/>
</dbReference>
<dbReference type="SUPFAM" id="SSF52833">
    <property type="entry name" value="Thioredoxin-like"/>
    <property type="match status" value="1"/>
</dbReference>
<dbReference type="STRING" id="1503961.SAMN05421736_10498"/>
<evidence type="ECO:0000313" key="3">
    <source>
        <dbReference type="Proteomes" id="UP000198935"/>
    </source>
</evidence>
<dbReference type="InterPro" id="IPR013766">
    <property type="entry name" value="Thioredoxin_domain"/>
</dbReference>
<dbReference type="EMBL" id="FNPI01000004">
    <property type="protein sequence ID" value="SDY88972.1"/>
    <property type="molecule type" value="Genomic_DNA"/>
</dbReference>
<dbReference type="Proteomes" id="UP000198935">
    <property type="component" value="Unassembled WGS sequence"/>
</dbReference>
<protein>
    <submittedName>
        <fullName evidence="2">Thioredoxin</fullName>
    </submittedName>
</protein>
<keyword evidence="3" id="KW-1185">Reference proteome</keyword>
<reference evidence="3" key="1">
    <citation type="submission" date="2016-10" db="EMBL/GenBank/DDBJ databases">
        <authorList>
            <person name="Varghese N."/>
            <person name="Submissions S."/>
        </authorList>
    </citation>
    <scope>NUCLEOTIDE SEQUENCE [LARGE SCALE GENOMIC DNA]</scope>
    <source>
        <strain evidence="3">SP</strain>
    </source>
</reference>
<dbReference type="Gene3D" id="3.40.30.10">
    <property type="entry name" value="Glutaredoxin"/>
    <property type="match status" value="1"/>
</dbReference>
<dbReference type="CDD" id="cd02947">
    <property type="entry name" value="TRX_family"/>
    <property type="match status" value="1"/>
</dbReference>